<keyword evidence="3" id="KW-1185">Reference proteome</keyword>
<gene>
    <name evidence="2" type="ORF">Dsin_010199</name>
</gene>
<reference evidence="2" key="1">
    <citation type="journal article" date="2023" name="Plant J.">
        <title>Genome sequences and population genomics provide insights into the demographic history, inbreeding, and mutation load of two 'living fossil' tree species of Dipteronia.</title>
        <authorList>
            <person name="Feng Y."/>
            <person name="Comes H.P."/>
            <person name="Chen J."/>
            <person name="Zhu S."/>
            <person name="Lu R."/>
            <person name="Zhang X."/>
            <person name="Li P."/>
            <person name="Qiu J."/>
            <person name="Olsen K.M."/>
            <person name="Qiu Y."/>
        </authorList>
    </citation>
    <scope>NUCLEOTIDE SEQUENCE</scope>
    <source>
        <strain evidence="2">NBL</strain>
    </source>
</reference>
<dbReference type="AlphaFoldDB" id="A0AAE0AT77"/>
<name>A0AAE0AT77_9ROSI</name>
<evidence type="ECO:0000313" key="3">
    <source>
        <dbReference type="Proteomes" id="UP001281410"/>
    </source>
</evidence>
<dbReference type="Proteomes" id="UP001281410">
    <property type="component" value="Unassembled WGS sequence"/>
</dbReference>
<feature type="coiled-coil region" evidence="1">
    <location>
        <begin position="18"/>
        <end position="52"/>
    </location>
</feature>
<organism evidence="2 3">
    <name type="scientific">Dipteronia sinensis</name>
    <dbReference type="NCBI Taxonomy" id="43782"/>
    <lineage>
        <taxon>Eukaryota</taxon>
        <taxon>Viridiplantae</taxon>
        <taxon>Streptophyta</taxon>
        <taxon>Embryophyta</taxon>
        <taxon>Tracheophyta</taxon>
        <taxon>Spermatophyta</taxon>
        <taxon>Magnoliopsida</taxon>
        <taxon>eudicotyledons</taxon>
        <taxon>Gunneridae</taxon>
        <taxon>Pentapetalae</taxon>
        <taxon>rosids</taxon>
        <taxon>malvids</taxon>
        <taxon>Sapindales</taxon>
        <taxon>Sapindaceae</taxon>
        <taxon>Hippocastanoideae</taxon>
        <taxon>Acereae</taxon>
        <taxon>Dipteronia</taxon>
    </lineage>
</organism>
<sequence length="86" mass="9940">MLLQGNVAVGADGVVYRRTKEEEMILELRMEVKDKEESMEALNARLASMEQEVYGREGDIDIPRRSLKIMSRNKKSLKSLKIKTRK</sequence>
<dbReference type="PANTHER" id="PTHR37226">
    <property type="entry name" value="GOLGIN FAMILY A PROTEIN"/>
    <property type="match status" value="1"/>
</dbReference>
<comment type="caution">
    <text evidence="2">The sequence shown here is derived from an EMBL/GenBank/DDBJ whole genome shotgun (WGS) entry which is preliminary data.</text>
</comment>
<dbReference type="EMBL" id="JANJYJ010000003">
    <property type="protein sequence ID" value="KAK3223174.1"/>
    <property type="molecule type" value="Genomic_DNA"/>
</dbReference>
<proteinExistence type="predicted"/>
<protein>
    <submittedName>
        <fullName evidence="2">Uncharacterized protein</fullName>
    </submittedName>
</protein>
<evidence type="ECO:0000313" key="2">
    <source>
        <dbReference type="EMBL" id="KAK3223174.1"/>
    </source>
</evidence>
<dbReference type="PANTHER" id="PTHR37226:SF4">
    <property type="entry name" value="GOLGIN FAMILY A PROTEIN"/>
    <property type="match status" value="1"/>
</dbReference>
<keyword evidence="1" id="KW-0175">Coiled coil</keyword>
<evidence type="ECO:0000256" key="1">
    <source>
        <dbReference type="SAM" id="Coils"/>
    </source>
</evidence>
<accession>A0AAE0AT77</accession>